<keyword evidence="3" id="KW-1185">Reference proteome</keyword>
<protein>
    <recommendedName>
        <fullName evidence="4">Secreted protein</fullName>
    </recommendedName>
</protein>
<evidence type="ECO:0000313" key="2">
    <source>
        <dbReference type="EMBL" id="KAK0476530.1"/>
    </source>
</evidence>
<evidence type="ECO:0008006" key="4">
    <source>
        <dbReference type="Google" id="ProtNLM"/>
    </source>
</evidence>
<dbReference type="AlphaFoldDB" id="A0AA39P2T6"/>
<feature type="chain" id="PRO_5041428707" description="Secreted protein" evidence="1">
    <location>
        <begin position="23"/>
        <end position="100"/>
    </location>
</feature>
<accession>A0AA39P2T6</accession>
<reference evidence="2" key="1">
    <citation type="submission" date="2023-06" db="EMBL/GenBank/DDBJ databases">
        <authorList>
            <consortium name="Lawrence Berkeley National Laboratory"/>
            <person name="Ahrendt S."/>
            <person name="Sahu N."/>
            <person name="Indic B."/>
            <person name="Wong-Bajracharya J."/>
            <person name="Merenyi Z."/>
            <person name="Ke H.-M."/>
            <person name="Monk M."/>
            <person name="Kocsube S."/>
            <person name="Drula E."/>
            <person name="Lipzen A."/>
            <person name="Balint B."/>
            <person name="Henrissat B."/>
            <person name="Andreopoulos B."/>
            <person name="Martin F.M."/>
            <person name="Harder C.B."/>
            <person name="Rigling D."/>
            <person name="Ford K.L."/>
            <person name="Foster G.D."/>
            <person name="Pangilinan J."/>
            <person name="Papanicolaou A."/>
            <person name="Barry K."/>
            <person name="LaButti K."/>
            <person name="Viragh M."/>
            <person name="Koriabine M."/>
            <person name="Yan M."/>
            <person name="Riley R."/>
            <person name="Champramary S."/>
            <person name="Plett K.L."/>
            <person name="Tsai I.J."/>
            <person name="Slot J."/>
            <person name="Sipos G."/>
            <person name="Plett J."/>
            <person name="Nagy L.G."/>
            <person name="Grigoriev I.V."/>
        </authorList>
    </citation>
    <scope>NUCLEOTIDE SEQUENCE</scope>
    <source>
        <strain evidence="2">HWK02</strain>
    </source>
</reference>
<dbReference type="EMBL" id="JAUEPU010000130">
    <property type="protein sequence ID" value="KAK0476530.1"/>
    <property type="molecule type" value="Genomic_DNA"/>
</dbReference>
<feature type="signal peptide" evidence="1">
    <location>
        <begin position="1"/>
        <end position="22"/>
    </location>
</feature>
<evidence type="ECO:0000313" key="3">
    <source>
        <dbReference type="Proteomes" id="UP001175228"/>
    </source>
</evidence>
<sequence length="100" mass="11571">MTHLQQIIVLVHLSVWFTRLHSFHPRITKWCHWGTHQVCEPSKVGYVAMVLRVRPSTAVRVPVPSDISSTSMHRTPVPLDIIFPGSRDRMRDTEYQGLEI</sequence>
<evidence type="ECO:0000256" key="1">
    <source>
        <dbReference type="SAM" id="SignalP"/>
    </source>
</evidence>
<keyword evidence="1" id="KW-0732">Signal</keyword>
<proteinExistence type="predicted"/>
<comment type="caution">
    <text evidence="2">The sequence shown here is derived from an EMBL/GenBank/DDBJ whole genome shotgun (WGS) entry which is preliminary data.</text>
</comment>
<gene>
    <name evidence="2" type="ORF">EDD18DRAFT_1215240</name>
</gene>
<organism evidence="2 3">
    <name type="scientific">Armillaria luteobubalina</name>
    <dbReference type="NCBI Taxonomy" id="153913"/>
    <lineage>
        <taxon>Eukaryota</taxon>
        <taxon>Fungi</taxon>
        <taxon>Dikarya</taxon>
        <taxon>Basidiomycota</taxon>
        <taxon>Agaricomycotina</taxon>
        <taxon>Agaricomycetes</taxon>
        <taxon>Agaricomycetidae</taxon>
        <taxon>Agaricales</taxon>
        <taxon>Marasmiineae</taxon>
        <taxon>Physalacriaceae</taxon>
        <taxon>Armillaria</taxon>
    </lineage>
</organism>
<dbReference type="Proteomes" id="UP001175228">
    <property type="component" value="Unassembled WGS sequence"/>
</dbReference>
<name>A0AA39P2T6_9AGAR</name>